<evidence type="ECO:0000256" key="5">
    <source>
        <dbReference type="ARBA" id="ARBA00023244"/>
    </source>
</evidence>
<dbReference type="NCBIfam" id="NF004790">
    <property type="entry name" value="PRK06136.1"/>
    <property type="match status" value="1"/>
</dbReference>
<dbReference type="PROSITE" id="PS00839">
    <property type="entry name" value="SUMT_1"/>
    <property type="match status" value="1"/>
</dbReference>
<dbReference type="Gene3D" id="3.40.50.10090">
    <property type="match status" value="2"/>
</dbReference>
<dbReference type="Pfam" id="PF00590">
    <property type="entry name" value="TP_methylase"/>
    <property type="match status" value="1"/>
</dbReference>
<dbReference type="Proteomes" id="UP000239720">
    <property type="component" value="Unassembled WGS sequence"/>
</dbReference>
<dbReference type="CDD" id="cd11642">
    <property type="entry name" value="SUMT"/>
    <property type="match status" value="1"/>
</dbReference>
<dbReference type="InterPro" id="IPR003043">
    <property type="entry name" value="Uropor_MeTrfase_CS"/>
</dbReference>
<feature type="domain" description="Tetrapyrrole methylase" evidence="7">
    <location>
        <begin position="6"/>
        <end position="216"/>
    </location>
</feature>
<name>A0A2K9E4U6_9FIRM</name>
<dbReference type="FunFam" id="3.40.1010.10:FF:000001">
    <property type="entry name" value="Siroheme synthase"/>
    <property type="match status" value="1"/>
</dbReference>
<dbReference type="EMBL" id="NEMB01000003">
    <property type="protein sequence ID" value="PQQ66573.1"/>
    <property type="molecule type" value="Genomic_DNA"/>
</dbReference>
<evidence type="ECO:0000256" key="4">
    <source>
        <dbReference type="ARBA" id="ARBA00022691"/>
    </source>
</evidence>
<accession>A0A2K9E4U6</accession>
<organism evidence="9 11">
    <name type="scientific">Acetivibrio saccincola</name>
    <dbReference type="NCBI Taxonomy" id="1677857"/>
    <lineage>
        <taxon>Bacteria</taxon>
        <taxon>Bacillati</taxon>
        <taxon>Bacillota</taxon>
        <taxon>Clostridia</taxon>
        <taxon>Eubacteriales</taxon>
        <taxon>Oscillospiraceae</taxon>
        <taxon>Acetivibrio</taxon>
    </lineage>
</organism>
<dbReference type="InterPro" id="IPR014776">
    <property type="entry name" value="4pyrrole_Mease_sub2"/>
</dbReference>
<dbReference type="Pfam" id="PF02602">
    <property type="entry name" value="HEM4"/>
    <property type="match status" value="1"/>
</dbReference>
<dbReference type="InterPro" id="IPR006366">
    <property type="entry name" value="CobA/CysG_C"/>
</dbReference>
<dbReference type="AlphaFoldDB" id="A0A2K9E4U6"/>
<dbReference type="GO" id="GO:0032259">
    <property type="term" value="P:methylation"/>
    <property type="evidence" value="ECO:0007669"/>
    <property type="project" value="UniProtKB-KW"/>
</dbReference>
<dbReference type="SUPFAM" id="SSF53790">
    <property type="entry name" value="Tetrapyrrole methylase"/>
    <property type="match status" value="1"/>
</dbReference>
<protein>
    <recommendedName>
        <fullName evidence="1">uroporphyrinogen-III C-methyltransferase</fullName>
        <ecNumber evidence="1">2.1.1.107</ecNumber>
    </recommendedName>
</protein>
<dbReference type="Gene3D" id="3.40.1010.10">
    <property type="entry name" value="Cobalt-precorrin-4 Transmethylase, Domain 1"/>
    <property type="match status" value="1"/>
</dbReference>
<dbReference type="InterPro" id="IPR036108">
    <property type="entry name" value="4pyrrol_syn_uPrphyn_synt_sf"/>
</dbReference>
<dbReference type="PROSITE" id="PS00840">
    <property type="entry name" value="SUMT_2"/>
    <property type="match status" value="1"/>
</dbReference>
<dbReference type="PANTHER" id="PTHR45790">
    <property type="entry name" value="SIROHEME SYNTHASE-RELATED"/>
    <property type="match status" value="1"/>
</dbReference>
<evidence type="ECO:0000313" key="9">
    <source>
        <dbReference type="EMBL" id="AUG56496.1"/>
    </source>
</evidence>
<dbReference type="InterPro" id="IPR003754">
    <property type="entry name" value="4pyrrol_synth_uPrphyn_synth"/>
</dbReference>
<gene>
    <name evidence="9" type="primary">cysG</name>
    <name evidence="10" type="ORF">B9R14_07305</name>
    <name evidence="9" type="ORF">HVS_02705</name>
</gene>
<dbReference type="PANTHER" id="PTHR45790:SF3">
    <property type="entry name" value="S-ADENOSYL-L-METHIONINE-DEPENDENT UROPORPHYRINOGEN III METHYLTRANSFERASE, CHLOROPLASTIC"/>
    <property type="match status" value="1"/>
</dbReference>
<feature type="domain" description="Tetrapyrrole biosynthesis uroporphyrinogen III synthase" evidence="8">
    <location>
        <begin position="267"/>
        <end position="491"/>
    </location>
</feature>
<dbReference type="InterPro" id="IPR050161">
    <property type="entry name" value="Siro_Cobalamin_biosynth"/>
</dbReference>
<dbReference type="InterPro" id="IPR000878">
    <property type="entry name" value="4pyrrol_Mease"/>
</dbReference>
<evidence type="ECO:0000256" key="6">
    <source>
        <dbReference type="RuleBase" id="RU003960"/>
    </source>
</evidence>
<evidence type="ECO:0000259" key="8">
    <source>
        <dbReference type="Pfam" id="PF02602"/>
    </source>
</evidence>
<evidence type="ECO:0000313" key="11">
    <source>
        <dbReference type="Proteomes" id="UP000233534"/>
    </source>
</evidence>
<dbReference type="KEGG" id="hsc:HVS_02705"/>
<evidence type="ECO:0000313" key="12">
    <source>
        <dbReference type="Proteomes" id="UP000239720"/>
    </source>
</evidence>
<keyword evidence="2 6" id="KW-0489">Methyltransferase</keyword>
<evidence type="ECO:0000259" key="7">
    <source>
        <dbReference type="Pfam" id="PF00590"/>
    </source>
</evidence>
<comment type="similarity">
    <text evidence="6">Belongs to the precorrin methyltransferase family.</text>
</comment>
<dbReference type="CDD" id="cd06578">
    <property type="entry name" value="HemD"/>
    <property type="match status" value="1"/>
</dbReference>
<evidence type="ECO:0000256" key="3">
    <source>
        <dbReference type="ARBA" id="ARBA00022679"/>
    </source>
</evidence>
<keyword evidence="4" id="KW-0949">S-adenosyl-L-methionine</keyword>
<dbReference type="GO" id="GO:0019354">
    <property type="term" value="P:siroheme biosynthetic process"/>
    <property type="evidence" value="ECO:0007669"/>
    <property type="project" value="InterPro"/>
</dbReference>
<proteinExistence type="inferred from homology"/>
<dbReference type="SUPFAM" id="SSF69618">
    <property type="entry name" value="HemD-like"/>
    <property type="match status" value="1"/>
</dbReference>
<dbReference type="NCBIfam" id="TIGR01469">
    <property type="entry name" value="cobA_cysG_Cterm"/>
    <property type="match status" value="1"/>
</dbReference>
<dbReference type="InterPro" id="IPR014777">
    <property type="entry name" value="4pyrrole_Mease_sub1"/>
</dbReference>
<evidence type="ECO:0000256" key="2">
    <source>
        <dbReference type="ARBA" id="ARBA00022603"/>
    </source>
</evidence>
<dbReference type="GO" id="GO:0004851">
    <property type="term" value="F:uroporphyrin-III C-methyltransferase activity"/>
    <property type="evidence" value="ECO:0007669"/>
    <property type="project" value="UniProtKB-EC"/>
</dbReference>
<evidence type="ECO:0000256" key="1">
    <source>
        <dbReference type="ARBA" id="ARBA00012162"/>
    </source>
</evidence>
<dbReference type="EC" id="2.1.1.107" evidence="1"/>
<reference evidence="9 11" key="1">
    <citation type="submission" date="2017-12" db="EMBL/GenBank/DDBJ databases">
        <title>Complete genome sequence of Herbivorax saccincola GGR1, a novel Cellulosome-producing hydrolytic bacterium in a thermophilic biogas plant, established by Illumina and Nanopore MinION sequencing.</title>
        <authorList>
            <person name="Pechtl A."/>
            <person name="Ruckert C."/>
            <person name="Koeck D.E."/>
            <person name="Maus I."/>
            <person name="Winkler A."/>
            <person name="Kalinowski J."/>
            <person name="Puhler A."/>
            <person name="Schwarz W.W."/>
            <person name="Zverlov V.V."/>
            <person name="Schluter A."/>
            <person name="Liebl W."/>
        </authorList>
    </citation>
    <scope>NUCLEOTIDE SEQUENCE [LARGE SCALE GENOMIC DNA]</scope>
    <source>
        <strain evidence="9">GGR1</strain>
        <strain evidence="11">SR1</strain>
    </source>
</reference>
<keyword evidence="5" id="KW-0627">Porphyrin biosynthesis</keyword>
<keyword evidence="3 6" id="KW-0808">Transferase</keyword>
<dbReference type="GO" id="GO:0004852">
    <property type="term" value="F:uroporphyrinogen-III synthase activity"/>
    <property type="evidence" value="ECO:0007669"/>
    <property type="project" value="InterPro"/>
</dbReference>
<dbReference type="EMBL" id="CP025197">
    <property type="protein sequence ID" value="AUG56496.1"/>
    <property type="molecule type" value="Genomic_DNA"/>
</dbReference>
<dbReference type="RefSeq" id="WP_101298951.1">
    <property type="nucleotide sequence ID" value="NZ_CP025197.1"/>
</dbReference>
<reference evidence="10 12" key="2">
    <citation type="journal article" date="2018" name="Syst. Appl. Microbiol.">
        <title>Characterization and high-quality draft genome sequence of Herbivorax saccincola A7, an anaerobic, alkaliphilic, thermophilic, cellulolytic, and xylanolytic bacterium.</title>
        <authorList>
            <person name="Aikawa S."/>
            <person name="Baramee S."/>
            <person name="Sermsathanaswadi J."/>
            <person name="Thianheng P."/>
            <person name="Tachaapaikoon C."/>
            <person name="Shikata A."/>
            <person name="Waeonukul R."/>
            <person name="Pason P."/>
            <person name="Ratanakhanokchai K."/>
            <person name="Kosugi A."/>
        </authorList>
    </citation>
    <scope>NUCLEOTIDE SEQUENCE [LARGE SCALE GENOMIC DNA]</scope>
    <source>
        <strain evidence="10 12">A7</strain>
    </source>
</reference>
<dbReference type="OrthoDB" id="9815856at2"/>
<dbReference type="InterPro" id="IPR035996">
    <property type="entry name" value="4pyrrol_Methylase_sf"/>
</dbReference>
<keyword evidence="11" id="KW-1185">Reference proteome</keyword>
<evidence type="ECO:0000313" key="10">
    <source>
        <dbReference type="EMBL" id="PQQ66573.1"/>
    </source>
</evidence>
<dbReference type="Proteomes" id="UP000233534">
    <property type="component" value="Chromosome"/>
</dbReference>
<dbReference type="FunFam" id="3.30.950.10:FF:000001">
    <property type="entry name" value="Siroheme synthase"/>
    <property type="match status" value="1"/>
</dbReference>
<sequence length="517" mass="57414">MAKGFVALVGAGPGEVGLLTLRGKEYIEKADVVVYDRLVSPEILDLIPKGTKKIDVGKHSGNHKVPQEEINNILLKEAKEGNMVVRLKGGDPFLFGRGGEELELLFENNIPFEVVPGITSAISVPSYAGIPVTHRDFCSSVHIITGHQKKNEELKINYKALCEAGGTLVFLMGVASLKEIMDGLIKAGMDKDTPAAIIENGTCPNQRMVAGTIENLYERATVEEIKSPSVIVVGEVCKLADKYNWFNKRPLFGKKIIVTRPKESGNELSTKLKELGCKVYDYPCIEIQEMTDNQILKNEINCISSYSWMVFTSKNGVDAFFKYLLKENMDFRVLKDIKIAAVGLKTAQSLKERGITADFVPDVFDGENLAKGLLERTKKWEKVLLVRALRGTEEIPNILSEGGIVFKDIPIYNTLFKNENAQHMQELIEQNEIDLVTFTSGSTVEAFVKSMPKVDLSRVTGICIGEKTALKAKEYGIRHFVSDEATVASMISKILEVCNEKSRNMWKRDKAKKAEGK</sequence>
<dbReference type="Gene3D" id="3.30.950.10">
    <property type="entry name" value="Methyltransferase, Cobalt-precorrin-4 Transmethylase, Domain 2"/>
    <property type="match status" value="1"/>
</dbReference>